<dbReference type="RefSeq" id="XP_065673991.1">
    <property type="nucleotide sequence ID" value="XM_065817919.1"/>
</dbReference>
<accession>A0ABM4DHM6</accession>
<dbReference type="InterPro" id="IPR012337">
    <property type="entry name" value="RNaseH-like_sf"/>
</dbReference>
<reference evidence="3" key="1">
    <citation type="submission" date="2025-08" db="UniProtKB">
        <authorList>
            <consortium name="RefSeq"/>
        </authorList>
    </citation>
    <scope>IDENTIFICATION</scope>
</reference>
<dbReference type="InterPro" id="IPR050951">
    <property type="entry name" value="Retrovirus_Pol_polyprotein"/>
</dbReference>
<dbReference type="Proteomes" id="UP001652625">
    <property type="component" value="Chromosome 14"/>
</dbReference>
<gene>
    <name evidence="3" type="primary">LOC136090941</name>
</gene>
<keyword evidence="2" id="KW-1185">Reference proteome</keyword>
<dbReference type="PROSITE" id="PS50994">
    <property type="entry name" value="INTEGRASE"/>
    <property type="match status" value="1"/>
</dbReference>
<dbReference type="GeneID" id="136090941"/>
<evidence type="ECO:0000259" key="1">
    <source>
        <dbReference type="PROSITE" id="PS50994"/>
    </source>
</evidence>
<dbReference type="PANTHER" id="PTHR37984:SF5">
    <property type="entry name" value="PROTEIN NYNRIN-LIKE"/>
    <property type="match status" value="1"/>
</dbReference>
<protein>
    <submittedName>
        <fullName evidence="3">Uncharacterized protein LOC136090941</fullName>
    </submittedName>
</protein>
<proteinExistence type="predicted"/>
<evidence type="ECO:0000313" key="3">
    <source>
        <dbReference type="RefSeq" id="XP_065673991.1"/>
    </source>
</evidence>
<dbReference type="Gene3D" id="3.30.420.10">
    <property type="entry name" value="Ribonuclease H-like superfamily/Ribonuclease H"/>
    <property type="match status" value="1"/>
</dbReference>
<organism evidence="2 3">
    <name type="scientific">Hydra vulgaris</name>
    <name type="common">Hydra</name>
    <name type="synonym">Hydra attenuata</name>
    <dbReference type="NCBI Taxonomy" id="6087"/>
    <lineage>
        <taxon>Eukaryota</taxon>
        <taxon>Metazoa</taxon>
        <taxon>Cnidaria</taxon>
        <taxon>Hydrozoa</taxon>
        <taxon>Hydroidolina</taxon>
        <taxon>Anthoathecata</taxon>
        <taxon>Aplanulata</taxon>
        <taxon>Hydridae</taxon>
        <taxon>Hydra</taxon>
    </lineage>
</organism>
<name>A0ABM4DHM6_HYDVU</name>
<dbReference type="SUPFAM" id="SSF53098">
    <property type="entry name" value="Ribonuclease H-like"/>
    <property type="match status" value="1"/>
</dbReference>
<dbReference type="InterPro" id="IPR001584">
    <property type="entry name" value="Integrase_cat-core"/>
</dbReference>
<sequence length="227" mass="26111">MKQVGVDLIQLPELNGFKFMIVLIDYFSKRTKAEPLSNKTAVSVAFFLYKVICSHGCFKIQINNQGREFVNSVSIALHGMIDTQQHVAPAYHLQANGLVERQNQTIKKAIIKVLNENFQNWMSVLDGNFFSLRVKVHDSMGYSPFFLTYNRQPCLSIDAKYKDRLNDDEYNPNKEVLQKALEMKRGIEEKAMNSIICSQKKQKIDNDRKHATTSKYCVGQKVLLRNL</sequence>
<dbReference type="InterPro" id="IPR036397">
    <property type="entry name" value="RNaseH_sf"/>
</dbReference>
<dbReference type="PANTHER" id="PTHR37984">
    <property type="entry name" value="PROTEIN CBG26694"/>
    <property type="match status" value="1"/>
</dbReference>
<feature type="domain" description="Integrase catalytic" evidence="1">
    <location>
        <begin position="1"/>
        <end position="152"/>
    </location>
</feature>
<evidence type="ECO:0000313" key="2">
    <source>
        <dbReference type="Proteomes" id="UP001652625"/>
    </source>
</evidence>